<proteinExistence type="predicted"/>
<evidence type="ECO:0008006" key="4">
    <source>
        <dbReference type="Google" id="ProtNLM"/>
    </source>
</evidence>
<dbReference type="RefSeq" id="WP_146444820.1">
    <property type="nucleotide sequence ID" value="NZ_SJPR01000002.1"/>
</dbReference>
<dbReference type="EMBL" id="SJPR01000002">
    <property type="protein sequence ID" value="TWT97930.1"/>
    <property type="molecule type" value="Genomic_DNA"/>
</dbReference>
<evidence type="ECO:0000313" key="3">
    <source>
        <dbReference type="Proteomes" id="UP000317421"/>
    </source>
</evidence>
<organism evidence="2 3">
    <name type="scientific">Botrimarina colliarenosi</name>
    <dbReference type="NCBI Taxonomy" id="2528001"/>
    <lineage>
        <taxon>Bacteria</taxon>
        <taxon>Pseudomonadati</taxon>
        <taxon>Planctomycetota</taxon>
        <taxon>Planctomycetia</taxon>
        <taxon>Pirellulales</taxon>
        <taxon>Lacipirellulaceae</taxon>
        <taxon>Botrimarina</taxon>
    </lineage>
</organism>
<accession>A0A5C6AES7</accession>
<feature type="signal peptide" evidence="1">
    <location>
        <begin position="1"/>
        <end position="32"/>
    </location>
</feature>
<name>A0A5C6AES7_9BACT</name>
<reference evidence="2 3" key="1">
    <citation type="submission" date="2019-02" db="EMBL/GenBank/DDBJ databases">
        <title>Deep-cultivation of Planctomycetes and their phenomic and genomic characterization uncovers novel biology.</title>
        <authorList>
            <person name="Wiegand S."/>
            <person name="Jogler M."/>
            <person name="Boedeker C."/>
            <person name="Pinto D."/>
            <person name="Vollmers J."/>
            <person name="Rivas-Marin E."/>
            <person name="Kohn T."/>
            <person name="Peeters S.H."/>
            <person name="Heuer A."/>
            <person name="Rast P."/>
            <person name="Oberbeckmann S."/>
            <person name="Bunk B."/>
            <person name="Jeske O."/>
            <person name="Meyerdierks A."/>
            <person name="Storesund J.E."/>
            <person name="Kallscheuer N."/>
            <person name="Luecker S."/>
            <person name="Lage O.M."/>
            <person name="Pohl T."/>
            <person name="Merkel B.J."/>
            <person name="Hornburger P."/>
            <person name="Mueller R.-W."/>
            <person name="Bruemmer F."/>
            <person name="Labrenz M."/>
            <person name="Spormann A.M."/>
            <person name="Op Den Camp H."/>
            <person name="Overmann J."/>
            <person name="Amann R."/>
            <person name="Jetten M.S.M."/>
            <person name="Mascher T."/>
            <person name="Medema M.H."/>
            <person name="Devos D.P."/>
            <person name="Kaster A.-K."/>
            <person name="Ovreas L."/>
            <person name="Rohde M."/>
            <person name="Galperin M.Y."/>
            <person name="Jogler C."/>
        </authorList>
    </citation>
    <scope>NUCLEOTIDE SEQUENCE [LARGE SCALE GENOMIC DNA]</scope>
    <source>
        <strain evidence="2 3">Pla108</strain>
    </source>
</reference>
<evidence type="ECO:0000313" key="2">
    <source>
        <dbReference type="EMBL" id="TWT97930.1"/>
    </source>
</evidence>
<dbReference type="OrthoDB" id="9146593at2"/>
<sequence length="448" mass="48742" precursor="true">MSRSPLSRRDFLRLAGLSPALAPFLGNLPAFASVAEPPLAKQRLVIVFSPNGVVPTNFWPDPTEVSGALALPPILEPFEPFRKQLITLHGLGDKVRGDGDNHMRGIGCLLTGIELFPGNLQGGSHTPAGWSSGQSIDQAIGAHLQADAATRTRFGTLEFGVVVPDRADTWTRMVYAGPNKPIAPIDDPYQMFAKLYGDRRNRKALASVLDTIHEDFARVASLVGEEDRRLLDEHATFVRSMERQLAADAQAKRLGHAAPELEPGVRDANEDMPRISRMQIELLTHALEADFTRVATLQFTNSVGNARMSWLGIEESHHELSHKPDDDQAAQESLTKINRWYAGEIAHLAQRLADTPEPGGDGSLLDNTLIVWTNELGKGNSHSLDNIPFVLIGGAGGQTWGLRGERALSLGGTPHNRLLMWLAHAFGKEVPSFGRPDFCDAGPLTGLN</sequence>
<evidence type="ECO:0000256" key="1">
    <source>
        <dbReference type="SAM" id="SignalP"/>
    </source>
</evidence>
<dbReference type="Pfam" id="PF07586">
    <property type="entry name" value="HXXSHH"/>
    <property type="match status" value="1"/>
</dbReference>
<keyword evidence="1" id="KW-0732">Signal</keyword>
<dbReference type="InterPro" id="IPR011447">
    <property type="entry name" value="DUF1552"/>
</dbReference>
<gene>
    <name evidence="2" type="ORF">Pla108_20840</name>
</gene>
<feature type="chain" id="PRO_5023033059" description="DUF1552 domain-containing protein" evidence="1">
    <location>
        <begin position="33"/>
        <end position="448"/>
    </location>
</feature>
<dbReference type="Proteomes" id="UP000317421">
    <property type="component" value="Unassembled WGS sequence"/>
</dbReference>
<protein>
    <recommendedName>
        <fullName evidence="4">DUF1552 domain-containing protein</fullName>
    </recommendedName>
</protein>
<keyword evidence="3" id="KW-1185">Reference proteome</keyword>
<comment type="caution">
    <text evidence="2">The sequence shown here is derived from an EMBL/GenBank/DDBJ whole genome shotgun (WGS) entry which is preliminary data.</text>
</comment>
<dbReference type="AlphaFoldDB" id="A0A5C6AES7"/>